<keyword evidence="1" id="KW-1133">Transmembrane helix</keyword>
<keyword evidence="1" id="KW-0812">Transmembrane</keyword>
<accession>A0A7X1ZB04</accession>
<dbReference type="AlphaFoldDB" id="A0A7X1ZB04"/>
<proteinExistence type="predicted"/>
<keyword evidence="1" id="KW-0472">Membrane</keyword>
<dbReference type="RefSeq" id="WP_153496714.1">
    <property type="nucleotide sequence ID" value="NZ_CBCRWP010000056.1"/>
</dbReference>
<evidence type="ECO:0000256" key="1">
    <source>
        <dbReference type="SAM" id="Phobius"/>
    </source>
</evidence>
<evidence type="ECO:0000313" key="2">
    <source>
        <dbReference type="EMBL" id="MQW40051.1"/>
    </source>
</evidence>
<feature type="transmembrane region" description="Helical" evidence="1">
    <location>
        <begin position="84"/>
        <end position="110"/>
    </location>
</feature>
<gene>
    <name evidence="2" type="ORF">GHI93_08935</name>
</gene>
<reference evidence="2 3" key="1">
    <citation type="submission" date="2019-10" db="EMBL/GenBank/DDBJ databases">
        <authorList>
            <person name="Dong K."/>
        </authorList>
    </citation>
    <scope>NUCLEOTIDE SEQUENCE [LARGE SCALE GENOMIC DNA]</scope>
    <source>
        <strain evidence="2 3">DSM 28960</strain>
    </source>
</reference>
<dbReference type="EMBL" id="WITJ01000011">
    <property type="protein sequence ID" value="MQW40051.1"/>
    <property type="molecule type" value="Genomic_DNA"/>
</dbReference>
<dbReference type="Proteomes" id="UP000439550">
    <property type="component" value="Unassembled WGS sequence"/>
</dbReference>
<protein>
    <submittedName>
        <fullName evidence="2">Uncharacterized protein</fullName>
    </submittedName>
</protein>
<comment type="caution">
    <text evidence="2">The sequence shown here is derived from an EMBL/GenBank/DDBJ whole genome shotgun (WGS) entry which is preliminary data.</text>
</comment>
<evidence type="ECO:0000313" key="3">
    <source>
        <dbReference type="Proteomes" id="UP000439550"/>
    </source>
</evidence>
<sequence>MELLDKDSEKVLKKLIDYHYGVNKDSSFQIASIKNQNAAESLDFLIENKFIQQFQDSNVSLTKKGLTYFAAKRGYKRKAWFEHFWLSFFSTFISGIAVGIILSPVINAIVKLILRSLK</sequence>
<organism evidence="2 3">
    <name type="scientific">Lactococcus hircilactis</name>
    <dbReference type="NCBI Taxonomy" id="1494462"/>
    <lineage>
        <taxon>Bacteria</taxon>
        <taxon>Bacillati</taxon>
        <taxon>Bacillota</taxon>
        <taxon>Bacilli</taxon>
        <taxon>Lactobacillales</taxon>
        <taxon>Streptococcaceae</taxon>
        <taxon>Lactococcus</taxon>
    </lineage>
</organism>
<keyword evidence="3" id="KW-1185">Reference proteome</keyword>
<name>A0A7X1ZB04_9LACT</name>